<dbReference type="GO" id="GO:0016798">
    <property type="term" value="F:hydrolase activity, acting on glycosyl bonds"/>
    <property type="evidence" value="ECO:0007669"/>
    <property type="project" value="UniProtKB-KW"/>
</dbReference>
<dbReference type="CDD" id="cd11340">
    <property type="entry name" value="AmyAc_bac_CMD_like_3"/>
    <property type="match status" value="1"/>
</dbReference>
<dbReference type="InterPro" id="IPR013780">
    <property type="entry name" value="Glyco_hydro_b"/>
</dbReference>
<keyword evidence="4" id="KW-0732">Signal</keyword>
<dbReference type="Pfam" id="PF09087">
    <property type="entry name" value="Cyc-maltodext_N"/>
    <property type="match status" value="1"/>
</dbReference>
<dbReference type="SUPFAM" id="SSF51011">
    <property type="entry name" value="Glycosyl hydrolase domain"/>
    <property type="match status" value="1"/>
</dbReference>
<feature type="compositionally biased region" description="Basic and acidic residues" evidence="3">
    <location>
        <begin position="156"/>
        <end position="165"/>
    </location>
</feature>
<organism evidence="6">
    <name type="scientific">Flavobacterium sp. WC2429</name>
    <dbReference type="NCBI Taxonomy" id="3234140"/>
    <lineage>
        <taxon>Bacteria</taxon>
        <taxon>Pseudomonadati</taxon>
        <taxon>Bacteroidota</taxon>
        <taxon>Flavobacteriia</taxon>
        <taxon>Flavobacteriales</taxon>
        <taxon>Flavobacteriaceae</taxon>
        <taxon>Flavobacterium</taxon>
    </lineage>
</organism>
<dbReference type="Gene3D" id="2.60.40.10">
    <property type="entry name" value="Immunoglobulins"/>
    <property type="match status" value="1"/>
</dbReference>
<evidence type="ECO:0000256" key="2">
    <source>
        <dbReference type="ARBA" id="ARBA00023295"/>
    </source>
</evidence>
<dbReference type="SUPFAM" id="SSF51445">
    <property type="entry name" value="(Trans)glycosidases"/>
    <property type="match status" value="1"/>
</dbReference>
<proteinExistence type="predicted"/>
<dbReference type="Gene3D" id="2.60.40.1180">
    <property type="entry name" value="Golgi alpha-mannosidase II"/>
    <property type="match status" value="1"/>
</dbReference>
<keyword evidence="1 6" id="KW-0378">Hydrolase</keyword>
<feature type="domain" description="Glycosyl hydrolase family 13 catalytic" evidence="5">
    <location>
        <begin position="137"/>
        <end position="537"/>
    </location>
</feature>
<protein>
    <submittedName>
        <fullName evidence="6">Glycoside hydrolase family 13 protein</fullName>
        <ecNumber evidence="6">3.2.1.-</ecNumber>
    </submittedName>
</protein>
<evidence type="ECO:0000313" key="6">
    <source>
        <dbReference type="EMBL" id="XDV02658.1"/>
    </source>
</evidence>
<dbReference type="SUPFAM" id="SSF81296">
    <property type="entry name" value="E set domains"/>
    <property type="match status" value="1"/>
</dbReference>
<feature type="region of interest" description="Disordered" evidence="3">
    <location>
        <begin position="146"/>
        <end position="165"/>
    </location>
</feature>
<dbReference type="PANTHER" id="PTHR10357">
    <property type="entry name" value="ALPHA-AMYLASE FAMILY MEMBER"/>
    <property type="match status" value="1"/>
</dbReference>
<dbReference type="EC" id="3.2.1.-" evidence="6"/>
<evidence type="ECO:0000256" key="1">
    <source>
        <dbReference type="ARBA" id="ARBA00022801"/>
    </source>
</evidence>
<dbReference type="EMBL" id="CP165627">
    <property type="protein sequence ID" value="XDV02658.1"/>
    <property type="molecule type" value="Genomic_DNA"/>
</dbReference>
<dbReference type="InterPro" id="IPR017853">
    <property type="entry name" value="GH"/>
</dbReference>
<evidence type="ECO:0000256" key="3">
    <source>
        <dbReference type="SAM" id="MobiDB-lite"/>
    </source>
</evidence>
<dbReference type="GO" id="GO:0005975">
    <property type="term" value="P:carbohydrate metabolic process"/>
    <property type="evidence" value="ECO:0007669"/>
    <property type="project" value="InterPro"/>
</dbReference>
<feature type="signal peptide" evidence="4">
    <location>
        <begin position="1"/>
        <end position="31"/>
    </location>
</feature>
<dbReference type="RefSeq" id="WP_369765783.1">
    <property type="nucleotide sequence ID" value="NZ_CP165627.1"/>
</dbReference>
<dbReference type="PANTHER" id="PTHR10357:SF210">
    <property type="entry name" value="MALTODEXTRIN GLUCOSIDASE"/>
    <property type="match status" value="1"/>
</dbReference>
<dbReference type="AlphaFoldDB" id="A0AB39WRA1"/>
<keyword evidence="2 6" id="KW-0326">Glycosidase</keyword>
<sequence length="625" mass="73117">MNKFGYTQSKNKAFIKKITLFLFFMSLSINAQIDKIEPPFWYAGMHNPNLQIMFYGKDIAKYQVTVSNETKIINVKRTENPNYIFVTIDTQKTLSTDLVFSFKSNNKELFTQKYSIKKRRENSAQRKSFDASDMLYLLMPDRFANGNPDNDSNDNTVEKYNRDLPGGRHGGDIQGIINNLDYISSLGATAIWSTPLCEDNDPAFSYHTYAQSDVYKIDPRYGTNEDYVRLSSEMHKKDLKLVMDYVTNHWGIEHWMMKDLPTKDWVHQFDNYTQTNHKRSTITDINASEFDKKVCLDGWFVPSMPDLNQSNPLVLNYLKQNAIWWIEYANVDGFRVDTYNYSDPKGIASWTKAITDEYPNFNIVGEIWMQSQAQMAYWQKDSKIGAIQNFNSNLPSVMDFTLHDAIETVFNEDDGNWNKGMVKMYDNFTEDFLYPNPNNIMVFAENHDTSRFNELYNNDFNKYKMAMALIATVRGIPQLYYGSEIGMRGDKNKGDADIRQDFPGGWKNDENNAFIKEGRTDWQNQYFDFTSKLFNWRKTNEAVHFGKMTHYIPEHNVYVYFRYTENKTVMIVMNNSKEDHTIKTDRFQENIKTHKTGKDILTDHTYNLSNEININSKSVLILELE</sequence>
<accession>A0AB39WRA1</accession>
<dbReference type="Gene3D" id="3.20.20.80">
    <property type="entry name" value="Glycosidases"/>
    <property type="match status" value="1"/>
</dbReference>
<dbReference type="InterPro" id="IPR015171">
    <property type="entry name" value="Cyc-maltodext_N"/>
</dbReference>
<evidence type="ECO:0000256" key="4">
    <source>
        <dbReference type="SAM" id="SignalP"/>
    </source>
</evidence>
<dbReference type="SMART" id="SM00642">
    <property type="entry name" value="Aamy"/>
    <property type="match status" value="1"/>
</dbReference>
<dbReference type="InterPro" id="IPR014756">
    <property type="entry name" value="Ig_E-set"/>
</dbReference>
<gene>
    <name evidence="6" type="ORF">AB3G32_03145</name>
</gene>
<dbReference type="InterPro" id="IPR013783">
    <property type="entry name" value="Ig-like_fold"/>
</dbReference>
<name>A0AB39WRA1_9FLAO</name>
<dbReference type="Pfam" id="PF00128">
    <property type="entry name" value="Alpha-amylase"/>
    <property type="match status" value="1"/>
</dbReference>
<feature type="chain" id="PRO_5044197932" evidence="4">
    <location>
        <begin position="32"/>
        <end position="625"/>
    </location>
</feature>
<evidence type="ECO:0000259" key="5">
    <source>
        <dbReference type="SMART" id="SM00642"/>
    </source>
</evidence>
<reference evidence="6" key="1">
    <citation type="submission" date="2024-07" db="EMBL/GenBank/DDBJ databases">
        <authorList>
            <person name="Biller S.J."/>
        </authorList>
    </citation>
    <scope>NUCLEOTIDE SEQUENCE</scope>
    <source>
        <strain evidence="6">WC2429</strain>
    </source>
</reference>
<dbReference type="InterPro" id="IPR006047">
    <property type="entry name" value="GH13_cat_dom"/>
</dbReference>